<dbReference type="CDD" id="cd00378">
    <property type="entry name" value="SHMT"/>
    <property type="match status" value="1"/>
</dbReference>
<keyword evidence="6 11" id="KW-0963">Cytoplasm</keyword>
<comment type="function">
    <text evidence="11">Catalyzes the reversible interconversion of serine and glycine with tetrahydrofolate (THF) serving as the one-carbon carrier. This reaction serves as the major source of one-carbon groups required for the biosynthesis of purines, thymidylate, methionine, and other important biomolecules. Also exhibits THF-independent aldolase activity toward beta-hydroxyamino acids, producing glycine and aldehydes, via a retro-aldol mechanism.</text>
</comment>
<dbReference type="HAMAP" id="MF_00051">
    <property type="entry name" value="SHMT"/>
    <property type="match status" value="1"/>
</dbReference>
<evidence type="ECO:0000256" key="5">
    <source>
        <dbReference type="ARBA" id="ARBA00011738"/>
    </source>
</evidence>
<dbReference type="InterPro" id="IPR001085">
    <property type="entry name" value="Ser_HO-MeTrfase"/>
</dbReference>
<feature type="binding site" evidence="11">
    <location>
        <position position="121"/>
    </location>
    <ligand>
        <name>(6S)-5,6,7,8-tetrahydrofolate</name>
        <dbReference type="ChEBI" id="CHEBI:57453"/>
    </ligand>
</feature>
<comment type="similarity">
    <text evidence="4 11">Belongs to the SHMT family.</text>
</comment>
<dbReference type="GO" id="GO:0035999">
    <property type="term" value="P:tetrahydrofolate interconversion"/>
    <property type="evidence" value="ECO:0007669"/>
    <property type="project" value="UniProtKB-UniRule"/>
</dbReference>
<evidence type="ECO:0000256" key="9">
    <source>
        <dbReference type="ARBA" id="ARBA00022679"/>
    </source>
</evidence>
<reference evidence="13" key="1">
    <citation type="journal article" date="2021" name="Proc. Natl. Acad. Sci. U.S.A.">
        <title>Global biogeography of chemosynthetic symbionts reveals both localized and globally distributed symbiont groups. .</title>
        <authorList>
            <person name="Osvatic J.T."/>
            <person name="Wilkins L.G.E."/>
            <person name="Leibrecht L."/>
            <person name="Leray M."/>
            <person name="Zauner S."/>
            <person name="Polzin J."/>
            <person name="Camacho Y."/>
            <person name="Gros O."/>
            <person name="van Gils J.A."/>
            <person name="Eisen J.A."/>
            <person name="Petersen J.M."/>
            <person name="Yuen B."/>
        </authorList>
    </citation>
    <scope>NUCLEOTIDE SEQUENCE</scope>
    <source>
        <strain evidence="13">MAGclacostrist055</strain>
    </source>
</reference>
<comment type="pathway">
    <text evidence="11">One-carbon metabolism; tetrahydrofolate interconversion.</text>
</comment>
<feature type="binding site" evidence="11">
    <location>
        <begin position="355"/>
        <end position="357"/>
    </location>
    <ligand>
        <name>(6S)-5,6,7,8-tetrahydrofolate</name>
        <dbReference type="ChEBI" id="CHEBI:57453"/>
    </ligand>
</feature>
<proteinExistence type="inferred from homology"/>
<evidence type="ECO:0000256" key="10">
    <source>
        <dbReference type="ARBA" id="ARBA00022898"/>
    </source>
</evidence>
<comment type="catalytic activity">
    <reaction evidence="1 11">
        <text>(6R)-5,10-methylene-5,6,7,8-tetrahydrofolate + glycine + H2O = (6S)-5,6,7,8-tetrahydrofolate + L-serine</text>
        <dbReference type="Rhea" id="RHEA:15481"/>
        <dbReference type="ChEBI" id="CHEBI:15377"/>
        <dbReference type="ChEBI" id="CHEBI:15636"/>
        <dbReference type="ChEBI" id="CHEBI:33384"/>
        <dbReference type="ChEBI" id="CHEBI:57305"/>
        <dbReference type="ChEBI" id="CHEBI:57453"/>
        <dbReference type="EC" id="2.1.2.1"/>
    </reaction>
</comment>
<feature type="binding site" evidence="11">
    <location>
        <begin position="125"/>
        <end position="127"/>
    </location>
    <ligand>
        <name>(6S)-5,6,7,8-tetrahydrofolate</name>
        <dbReference type="ChEBI" id="CHEBI:57453"/>
    </ligand>
</feature>
<dbReference type="PANTHER" id="PTHR11680">
    <property type="entry name" value="SERINE HYDROXYMETHYLTRANSFERASE"/>
    <property type="match status" value="1"/>
</dbReference>
<keyword evidence="8 11" id="KW-0028">Amino-acid biosynthesis</keyword>
<comment type="caution">
    <text evidence="11">Lacks conserved residue(s) required for the propagation of feature annotation.</text>
</comment>
<evidence type="ECO:0000256" key="7">
    <source>
        <dbReference type="ARBA" id="ARBA00022563"/>
    </source>
</evidence>
<dbReference type="Gene3D" id="3.40.640.10">
    <property type="entry name" value="Type I PLP-dependent aspartate aminotransferase-like (Major domain)"/>
    <property type="match status" value="1"/>
</dbReference>
<comment type="pathway">
    <text evidence="11">Amino-acid biosynthesis; glycine biosynthesis; glycine from L-serine: step 1/1.</text>
</comment>
<evidence type="ECO:0000256" key="12">
    <source>
        <dbReference type="PIRSR" id="PIRSR000412-50"/>
    </source>
</evidence>
<gene>
    <name evidence="11" type="primary">glyA</name>
    <name evidence="13" type="ORF">JAY77_02350</name>
</gene>
<evidence type="ECO:0000256" key="3">
    <source>
        <dbReference type="ARBA" id="ARBA00004496"/>
    </source>
</evidence>
<evidence type="ECO:0000313" key="13">
    <source>
        <dbReference type="EMBL" id="MCG7976974.1"/>
    </source>
</evidence>
<name>A0A9E4TXT1_9GAMM</name>
<keyword evidence="7 11" id="KW-0554">One-carbon metabolism</keyword>
<comment type="cofactor">
    <cofactor evidence="2 11 12">
        <name>pyridoxal 5'-phosphate</name>
        <dbReference type="ChEBI" id="CHEBI:597326"/>
    </cofactor>
</comment>
<dbReference type="AlphaFoldDB" id="A0A9E4TXT1"/>
<evidence type="ECO:0000256" key="4">
    <source>
        <dbReference type="ARBA" id="ARBA00006376"/>
    </source>
</evidence>
<evidence type="ECO:0000256" key="8">
    <source>
        <dbReference type="ARBA" id="ARBA00022605"/>
    </source>
</evidence>
<evidence type="ECO:0000313" key="14">
    <source>
        <dbReference type="Proteomes" id="UP000886674"/>
    </source>
</evidence>
<dbReference type="PROSITE" id="PS00096">
    <property type="entry name" value="SHMT"/>
    <property type="match status" value="1"/>
</dbReference>
<feature type="modified residue" description="N6-(pyridoxal phosphate)lysine" evidence="11 12">
    <location>
        <position position="230"/>
    </location>
</feature>
<dbReference type="GO" id="GO:0030170">
    <property type="term" value="F:pyridoxal phosphate binding"/>
    <property type="evidence" value="ECO:0007669"/>
    <property type="project" value="UniProtKB-UniRule"/>
</dbReference>
<dbReference type="Proteomes" id="UP000886674">
    <property type="component" value="Unassembled WGS sequence"/>
</dbReference>
<keyword evidence="10 11" id="KW-0663">Pyridoxal phosphate</keyword>
<dbReference type="InterPro" id="IPR019798">
    <property type="entry name" value="Ser_HO-MeTrfase_PLP_BS"/>
</dbReference>
<dbReference type="GO" id="GO:0019264">
    <property type="term" value="P:glycine biosynthetic process from serine"/>
    <property type="evidence" value="ECO:0007669"/>
    <property type="project" value="UniProtKB-UniRule"/>
</dbReference>
<dbReference type="PIRSF" id="PIRSF000412">
    <property type="entry name" value="SHMT"/>
    <property type="match status" value="1"/>
</dbReference>
<evidence type="ECO:0000256" key="1">
    <source>
        <dbReference type="ARBA" id="ARBA00001528"/>
    </source>
</evidence>
<evidence type="ECO:0000256" key="6">
    <source>
        <dbReference type="ARBA" id="ARBA00022490"/>
    </source>
</evidence>
<dbReference type="EC" id="2.1.2.1" evidence="11"/>
<dbReference type="GO" id="GO:0004372">
    <property type="term" value="F:glycine hydroxymethyltransferase activity"/>
    <property type="evidence" value="ECO:0007669"/>
    <property type="project" value="UniProtKB-UniRule"/>
</dbReference>
<comment type="subunit">
    <text evidence="5 11">Homodimer.</text>
</comment>
<sequence>MFEKSMQIQGYDDELWAAIEAEERRQEEHIELIASENYTSPRVMQAQGGVMTNKYAEGYPRKRYYGGCENVDVAEQLAIDRAKALFSADYANVQPHSGSQANAAVYMALCEPGDTILGMSLAHGGHLTHGAKPNFSGKIYNAIQYGLNPDSGEIDYDEVERLAREHKPKMIVAGFSAYSRVVDWQRFRDIADEVGAFLFVDMAHVAGLIAAGHYPNPVQIADVTTTTTHKTLRGPRGGLILAKANPEIEKKLNSLVFPGTQGGPLMHVIAAKAVAFKEAMEPEFKAYQRDVIENARAMAKVFMERGYDVVSKGTDDHLFLVSFIEAGLTGKDVDAWLGAANITVNKNAVPNDPQSPFVTSGIRVGTPAVTTRGFSEKDCVELTGWMCDVIDSRGDQAVIDEVRAKVLAICAKYPVYKD</sequence>
<dbReference type="InterPro" id="IPR015421">
    <property type="entry name" value="PyrdxlP-dep_Trfase_major"/>
</dbReference>
<dbReference type="FunFam" id="3.90.1150.10:FF:000003">
    <property type="entry name" value="Serine hydroxymethyltransferase"/>
    <property type="match status" value="1"/>
</dbReference>
<dbReference type="NCBIfam" id="NF000586">
    <property type="entry name" value="PRK00011.1"/>
    <property type="match status" value="1"/>
</dbReference>
<dbReference type="GO" id="GO:0005829">
    <property type="term" value="C:cytosol"/>
    <property type="evidence" value="ECO:0007669"/>
    <property type="project" value="TreeGrafter"/>
</dbReference>
<protein>
    <recommendedName>
        <fullName evidence="11">Serine hydroxymethyltransferase</fullName>
        <shortName evidence="11">SHMT</shortName>
        <shortName evidence="11">Serine methylase</shortName>
        <ecNumber evidence="11">2.1.2.1</ecNumber>
    </recommendedName>
</protein>
<dbReference type="Pfam" id="PF00464">
    <property type="entry name" value="SHMT"/>
    <property type="match status" value="1"/>
</dbReference>
<feature type="site" description="Plays an important role in substrate specificity" evidence="11">
    <location>
        <position position="229"/>
    </location>
</feature>
<dbReference type="PANTHER" id="PTHR11680:SF50">
    <property type="entry name" value="SERINE HYDROXYMETHYLTRANSFERASE"/>
    <property type="match status" value="1"/>
</dbReference>
<dbReference type="InterPro" id="IPR049943">
    <property type="entry name" value="Ser_HO-MeTrfase-like"/>
</dbReference>
<comment type="subcellular location">
    <subcellularLocation>
        <location evidence="3 11">Cytoplasm</location>
    </subcellularLocation>
</comment>
<keyword evidence="9 11" id="KW-0808">Transferase</keyword>
<dbReference type="SUPFAM" id="SSF53383">
    <property type="entry name" value="PLP-dependent transferases"/>
    <property type="match status" value="1"/>
</dbReference>
<dbReference type="EMBL" id="JAEPCR010000003">
    <property type="protein sequence ID" value="MCG7976974.1"/>
    <property type="molecule type" value="Genomic_DNA"/>
</dbReference>
<accession>A0A9E4TXT1</accession>
<evidence type="ECO:0000256" key="11">
    <source>
        <dbReference type="HAMAP-Rule" id="MF_00051"/>
    </source>
</evidence>
<dbReference type="InterPro" id="IPR015424">
    <property type="entry name" value="PyrdxlP-dep_Trfase"/>
</dbReference>
<dbReference type="InterPro" id="IPR015422">
    <property type="entry name" value="PyrdxlP-dep_Trfase_small"/>
</dbReference>
<dbReference type="InterPro" id="IPR039429">
    <property type="entry name" value="SHMT-like_dom"/>
</dbReference>
<organism evidence="13 14">
    <name type="scientific">Candidatus Thiodiazotropha taylori</name>
    <dbReference type="NCBI Taxonomy" id="2792791"/>
    <lineage>
        <taxon>Bacteria</taxon>
        <taxon>Pseudomonadati</taxon>
        <taxon>Pseudomonadota</taxon>
        <taxon>Gammaproteobacteria</taxon>
        <taxon>Chromatiales</taxon>
        <taxon>Sedimenticolaceae</taxon>
        <taxon>Candidatus Thiodiazotropha</taxon>
    </lineage>
</organism>
<evidence type="ECO:0000256" key="2">
    <source>
        <dbReference type="ARBA" id="ARBA00001933"/>
    </source>
</evidence>
<dbReference type="Gene3D" id="3.90.1150.10">
    <property type="entry name" value="Aspartate Aminotransferase, domain 1"/>
    <property type="match status" value="1"/>
</dbReference>
<dbReference type="FunFam" id="3.40.640.10:FF:000001">
    <property type="entry name" value="Serine hydroxymethyltransferase"/>
    <property type="match status" value="1"/>
</dbReference>
<comment type="caution">
    <text evidence="13">The sequence shown here is derived from an EMBL/GenBank/DDBJ whole genome shotgun (WGS) entry which is preliminary data.</text>
</comment>